<name>A0A1K1LVJ7_SELRU</name>
<keyword evidence="4 6" id="KW-0378">Hydrolase</keyword>
<dbReference type="EMBL" id="FPJA01000004">
    <property type="protein sequence ID" value="SFW14872.1"/>
    <property type="molecule type" value="Genomic_DNA"/>
</dbReference>
<dbReference type="GO" id="GO:0016787">
    <property type="term" value="F:hydrolase activity"/>
    <property type="evidence" value="ECO:0007669"/>
    <property type="project" value="UniProtKB-KW"/>
</dbReference>
<feature type="compositionally biased region" description="Polar residues" evidence="7">
    <location>
        <begin position="11"/>
        <end position="21"/>
    </location>
</feature>
<evidence type="ECO:0000256" key="5">
    <source>
        <dbReference type="ARBA" id="ARBA00023204"/>
    </source>
</evidence>
<dbReference type="PIRSF" id="PIRSF018267">
    <property type="entry name" value="VSR_endonuc"/>
    <property type="match status" value="1"/>
</dbReference>
<proteinExistence type="inferred from homology"/>
<evidence type="ECO:0000256" key="2">
    <source>
        <dbReference type="ARBA" id="ARBA00022759"/>
    </source>
</evidence>
<keyword evidence="5 6" id="KW-0234">DNA repair</keyword>
<dbReference type="InterPro" id="IPR004603">
    <property type="entry name" value="DNA_mismatch_endonuc_vsr"/>
</dbReference>
<dbReference type="RefSeq" id="WP_072305290.1">
    <property type="nucleotide sequence ID" value="NZ_FPJA01000004.1"/>
</dbReference>
<dbReference type="InterPro" id="IPR011335">
    <property type="entry name" value="Restrct_endonuc-II-like"/>
</dbReference>
<evidence type="ECO:0000256" key="6">
    <source>
        <dbReference type="PIRNR" id="PIRNR018267"/>
    </source>
</evidence>
<protein>
    <recommendedName>
        <fullName evidence="6">Very short patch repair endonuclease</fullName>
        <ecNumber evidence="6">3.1.-.-</ecNumber>
    </recommendedName>
</protein>
<organism evidence="8 9">
    <name type="scientific">Selenomonas ruminantium</name>
    <dbReference type="NCBI Taxonomy" id="971"/>
    <lineage>
        <taxon>Bacteria</taxon>
        <taxon>Bacillati</taxon>
        <taxon>Bacillota</taxon>
        <taxon>Negativicutes</taxon>
        <taxon>Selenomonadales</taxon>
        <taxon>Selenomonadaceae</taxon>
        <taxon>Selenomonas</taxon>
    </lineage>
</organism>
<dbReference type="AlphaFoldDB" id="A0A1K1LVJ7"/>
<evidence type="ECO:0000256" key="3">
    <source>
        <dbReference type="ARBA" id="ARBA00022763"/>
    </source>
</evidence>
<gene>
    <name evidence="8" type="ORF">SAMN02910323_0372</name>
</gene>
<evidence type="ECO:0000256" key="7">
    <source>
        <dbReference type="SAM" id="MobiDB-lite"/>
    </source>
</evidence>
<keyword evidence="9" id="KW-1185">Reference proteome</keyword>
<evidence type="ECO:0000313" key="9">
    <source>
        <dbReference type="Proteomes" id="UP000182958"/>
    </source>
</evidence>
<comment type="function">
    <text evidence="6">May nick specific sequences that contain T:G mispairs resulting from m5C-deamination.</text>
</comment>
<comment type="similarity">
    <text evidence="6">Belongs to the vsr family.</text>
</comment>
<keyword evidence="1 6" id="KW-0540">Nuclease</keyword>
<dbReference type="Pfam" id="PF03852">
    <property type="entry name" value="Vsr"/>
    <property type="match status" value="1"/>
</dbReference>
<evidence type="ECO:0000256" key="4">
    <source>
        <dbReference type="ARBA" id="ARBA00022801"/>
    </source>
</evidence>
<dbReference type="Gene3D" id="3.40.960.10">
    <property type="entry name" value="VSR Endonuclease"/>
    <property type="match status" value="1"/>
</dbReference>
<dbReference type="EC" id="3.1.-.-" evidence="6"/>
<feature type="compositionally biased region" description="Basic and acidic residues" evidence="7">
    <location>
        <begin position="1"/>
        <end position="10"/>
    </location>
</feature>
<dbReference type="GO" id="GO:0006298">
    <property type="term" value="P:mismatch repair"/>
    <property type="evidence" value="ECO:0007669"/>
    <property type="project" value="UniProtKB-UniRule"/>
</dbReference>
<dbReference type="GO" id="GO:0004519">
    <property type="term" value="F:endonuclease activity"/>
    <property type="evidence" value="ECO:0007669"/>
    <property type="project" value="UniProtKB-KW"/>
</dbReference>
<feature type="region of interest" description="Disordered" evidence="7">
    <location>
        <begin position="1"/>
        <end position="21"/>
    </location>
</feature>
<evidence type="ECO:0000313" key="8">
    <source>
        <dbReference type="EMBL" id="SFW14872.1"/>
    </source>
</evidence>
<dbReference type="Proteomes" id="UP000182958">
    <property type="component" value="Unassembled WGS sequence"/>
</dbReference>
<dbReference type="CDD" id="cd00221">
    <property type="entry name" value="Vsr"/>
    <property type="match status" value="1"/>
</dbReference>
<accession>A0A1K1LVJ7</accession>
<keyword evidence="3 6" id="KW-0227">DNA damage</keyword>
<reference evidence="9" key="1">
    <citation type="submission" date="2016-11" db="EMBL/GenBank/DDBJ databases">
        <authorList>
            <person name="Varghese N."/>
            <person name="Submissions S."/>
        </authorList>
    </citation>
    <scope>NUCLEOTIDE SEQUENCE [LARGE SCALE GENOMIC DNA]</scope>
    <source>
        <strain evidence="9">C3</strain>
    </source>
</reference>
<sequence>MSDNHTKEQRSYNMSRIRSTDTAPEEKVRKWLHSKGFRYRKNVNSLPGKPDIVLRKYKAIIFVHGCFWHKHDCGRFRLPQTNTDYWKKKITRNVERDKEVSTLLQTDGWRVFTVWECQLKKDSFEKTMEHLRLDLLNG</sequence>
<dbReference type="SUPFAM" id="SSF52980">
    <property type="entry name" value="Restriction endonuclease-like"/>
    <property type="match status" value="1"/>
</dbReference>
<keyword evidence="2 6" id="KW-0255">Endonuclease</keyword>
<evidence type="ECO:0000256" key="1">
    <source>
        <dbReference type="ARBA" id="ARBA00022722"/>
    </source>
</evidence>
<dbReference type="NCBIfam" id="TIGR00632">
    <property type="entry name" value="vsr"/>
    <property type="match status" value="1"/>
</dbReference>